<reference evidence="19 20" key="1">
    <citation type="submission" date="2019-12" db="EMBL/GenBank/DDBJ databases">
        <authorList>
            <person name="Floudas D."/>
            <person name="Bentzer J."/>
            <person name="Ahren D."/>
            <person name="Johansson T."/>
            <person name="Persson P."/>
            <person name="Tunlid A."/>
        </authorList>
    </citation>
    <scope>NUCLEOTIDE SEQUENCE [LARGE SCALE GENOMIC DNA]</scope>
    <source>
        <strain evidence="19 20">CBS 102.39</strain>
    </source>
</reference>
<evidence type="ECO:0000256" key="11">
    <source>
        <dbReference type="ARBA" id="ARBA00034010"/>
    </source>
</evidence>
<evidence type="ECO:0000256" key="3">
    <source>
        <dbReference type="ARBA" id="ARBA00010790"/>
    </source>
</evidence>
<name>A0A8H4QGK8_9AGAR</name>
<dbReference type="GO" id="GO:0050660">
    <property type="term" value="F:flavin adenine dinucleotide binding"/>
    <property type="evidence" value="ECO:0007669"/>
    <property type="project" value="InterPro"/>
</dbReference>
<feature type="binding site" evidence="16">
    <location>
        <position position="169"/>
    </location>
    <ligand>
        <name>FAD</name>
        <dbReference type="ChEBI" id="CHEBI:57692"/>
    </ligand>
</feature>
<comment type="function">
    <text evidence="9">Catalyzes the single-oxidation or sequential double oxidation reaction of carbohydrates primarily at carbon-2 and/or carbon-3 with the concomitant reduction of the flavin. The enzyme exhibits a broad sugar substrate specificity, oxidizing different aldopyranoses to the corresponding C-1, C-2, C-3 or C-1,2, C-2,3 and C-3,4 (di)dehydro sugars with substrate-specific regioselectivity. Accepts only a narrow range of electron acceptors such as substituted benzoquinones and complexed metal ions and reacts extremely slowly with O(2) as acceptor. May play a role in the natural recycling of plant matter by oxidizing all major monosaccharides in lignocellulose and by reducing quinone compounds or reactive radical species generated during lignin depolymerization.</text>
</comment>
<dbReference type="PANTHER" id="PTHR11552:SF147">
    <property type="entry name" value="CHOLINE DEHYDROGENASE, MITOCHONDRIAL"/>
    <property type="match status" value="1"/>
</dbReference>
<dbReference type="PANTHER" id="PTHR11552">
    <property type="entry name" value="GLUCOSE-METHANOL-CHOLINE GMC OXIDOREDUCTASE"/>
    <property type="match status" value="1"/>
</dbReference>
<dbReference type="PIRSF" id="PIRSF000137">
    <property type="entry name" value="Alcohol_oxidase"/>
    <property type="match status" value="1"/>
</dbReference>
<comment type="cofactor">
    <cofactor evidence="1 16">
        <name>FAD</name>
        <dbReference type="ChEBI" id="CHEBI:57692"/>
    </cofactor>
</comment>
<dbReference type="EC" id="1.1.99.29" evidence="5"/>
<organism evidence="19 20">
    <name type="scientific">Agrocybe pediades</name>
    <dbReference type="NCBI Taxonomy" id="84607"/>
    <lineage>
        <taxon>Eukaryota</taxon>
        <taxon>Fungi</taxon>
        <taxon>Dikarya</taxon>
        <taxon>Basidiomycota</taxon>
        <taxon>Agaricomycotina</taxon>
        <taxon>Agaricomycetes</taxon>
        <taxon>Agaricomycetidae</taxon>
        <taxon>Agaricales</taxon>
        <taxon>Agaricineae</taxon>
        <taxon>Strophariaceae</taxon>
        <taxon>Agrocybe</taxon>
    </lineage>
</organism>
<dbReference type="Pfam" id="PF05199">
    <property type="entry name" value="GMC_oxred_C"/>
    <property type="match status" value="1"/>
</dbReference>
<dbReference type="Proteomes" id="UP000521872">
    <property type="component" value="Unassembled WGS sequence"/>
</dbReference>
<feature type="binding site" evidence="16">
    <location>
        <begin position="27"/>
        <end position="30"/>
    </location>
    <ligand>
        <name>FAD</name>
        <dbReference type="ChEBI" id="CHEBI:57692"/>
    </ligand>
</feature>
<feature type="active site" description="Proton acceptor" evidence="15">
    <location>
        <position position="472"/>
    </location>
</feature>
<feature type="active site" description="Proton donor" evidence="15">
    <location>
        <position position="428"/>
    </location>
</feature>
<evidence type="ECO:0000256" key="16">
    <source>
        <dbReference type="PIRSR" id="PIRSR000137-2"/>
    </source>
</evidence>
<evidence type="ECO:0000313" key="19">
    <source>
        <dbReference type="EMBL" id="KAF4610341.1"/>
    </source>
</evidence>
<comment type="caution">
    <text evidence="19">The sequence shown here is derived from an EMBL/GenBank/DDBJ whole genome shotgun (WGS) entry which is preliminary data.</text>
</comment>
<comment type="catalytic activity">
    <reaction evidence="14">
        <text>a pyranoside + acceptor = a pyranosid-3,4-diulose + reduced acceptor.</text>
        <dbReference type="EC" id="1.1.99.29"/>
    </reaction>
</comment>
<dbReference type="InterPro" id="IPR036188">
    <property type="entry name" value="FAD/NAD-bd_sf"/>
</dbReference>
<evidence type="ECO:0000256" key="13">
    <source>
        <dbReference type="ARBA" id="ARBA00034050"/>
    </source>
</evidence>
<evidence type="ECO:0000256" key="14">
    <source>
        <dbReference type="ARBA" id="ARBA00034059"/>
    </source>
</evidence>
<gene>
    <name evidence="19" type="ORF">D9613_010632</name>
</gene>
<evidence type="ECO:0000256" key="8">
    <source>
        <dbReference type="ARBA" id="ARBA00022827"/>
    </source>
</evidence>
<dbReference type="SUPFAM" id="SSF54373">
    <property type="entry name" value="FAD-linked reductases, C-terminal domain"/>
    <property type="match status" value="1"/>
</dbReference>
<dbReference type="SUPFAM" id="SSF51905">
    <property type="entry name" value="FAD/NAD(P)-binding domain"/>
    <property type="match status" value="1"/>
</dbReference>
<protein>
    <recommendedName>
        <fullName evidence="5">pyranose dehydrogenase (acceptor)</fullName>
        <ecNumber evidence="5">1.1.99.29</ecNumber>
    </recommendedName>
</protein>
<keyword evidence="7" id="KW-0285">Flavoprotein</keyword>
<comment type="similarity">
    <text evidence="3">Belongs to the GMC oxidoreductase family.</text>
</comment>
<evidence type="ECO:0000256" key="7">
    <source>
        <dbReference type="ARBA" id="ARBA00022630"/>
    </source>
</evidence>
<keyword evidence="8 16" id="KW-0274">FAD</keyword>
<feature type="compositionally biased region" description="Polar residues" evidence="17">
    <location>
        <begin position="189"/>
        <end position="202"/>
    </location>
</feature>
<evidence type="ECO:0000256" key="15">
    <source>
        <dbReference type="PIRSR" id="PIRSR000137-1"/>
    </source>
</evidence>
<evidence type="ECO:0000256" key="9">
    <source>
        <dbReference type="ARBA" id="ARBA00024699"/>
    </source>
</evidence>
<evidence type="ECO:0000256" key="6">
    <source>
        <dbReference type="ARBA" id="ARBA00022525"/>
    </source>
</evidence>
<accession>A0A8H4QGK8</accession>
<comment type="subcellular location">
    <subcellularLocation>
        <location evidence="2">Secreted</location>
    </subcellularLocation>
</comment>
<evidence type="ECO:0000256" key="4">
    <source>
        <dbReference type="ARBA" id="ARBA00011245"/>
    </source>
</evidence>
<evidence type="ECO:0000259" key="18">
    <source>
        <dbReference type="PROSITE" id="PS00624"/>
    </source>
</evidence>
<sequence length="494" mass="52999">MIGISRLLHRRDLMVRGHLLGGSSSVNGMVYTRGSSSDYDRFARVTGEPGWSWNALQPYIRKHEGFVPPVDGRNPAGEFDPRFHGFSGPIHTTLQALLNPPIDSRMIAAANQLKGEFSFNLDLNSGTPLGLAWHQSTTGHGERSSAATGYLPASVRARPNLHILIGTRVTRVLPTSGDRQGKPSLRTVEFTSGTSNSSPRTTVTATKEVILSAGSIGTPHILLHSGIGDKSELKKIGIASVVNLPSVDHPIFAVAVNLNITNDNDPWANIDTNTTLQAEALEIWNSNRTGPLASFGRLDQFIFGRVPPSKFKGLADPSSGPNSAHYELAFTGSANLLLAAVAVSSPASRGTVSLQTNNPFDQPLIDPQFLTAPIDVILAREAIRAFFKFTTAPAWKDVLLSPTPGFVNNTVDSVLDEFSRNTTIANLHPIGTAAMSPVNAPWGVVDPDLLLKKASGLRIIDASVYPYIPCGHTQASVYIVAERAADVVKATWRA</sequence>
<comment type="catalytic activity">
    <reaction evidence="10">
        <text>pyranose + acceptor = pyranos-2-ulose + reduced acceptor.</text>
        <dbReference type="EC" id="1.1.99.29"/>
    </reaction>
</comment>
<dbReference type="InterPro" id="IPR000172">
    <property type="entry name" value="GMC_OxRdtase_N"/>
</dbReference>
<feature type="domain" description="Glucose-methanol-choline oxidoreductase N-terminal" evidence="18">
    <location>
        <begin position="214"/>
        <end position="228"/>
    </location>
</feature>
<keyword evidence="20" id="KW-1185">Reference proteome</keyword>
<evidence type="ECO:0000256" key="2">
    <source>
        <dbReference type="ARBA" id="ARBA00004613"/>
    </source>
</evidence>
<feature type="region of interest" description="Disordered" evidence="17">
    <location>
        <begin position="174"/>
        <end position="202"/>
    </location>
</feature>
<evidence type="ECO:0000256" key="5">
    <source>
        <dbReference type="ARBA" id="ARBA00013177"/>
    </source>
</evidence>
<keyword evidence="6" id="KW-0964">Secreted</keyword>
<evidence type="ECO:0000256" key="1">
    <source>
        <dbReference type="ARBA" id="ARBA00001974"/>
    </source>
</evidence>
<proteinExistence type="inferred from homology"/>
<evidence type="ECO:0000256" key="10">
    <source>
        <dbReference type="ARBA" id="ARBA00033986"/>
    </source>
</evidence>
<dbReference type="PROSITE" id="PS00624">
    <property type="entry name" value="GMC_OXRED_2"/>
    <property type="match status" value="1"/>
</dbReference>
<dbReference type="GO" id="GO:0033718">
    <property type="term" value="F:pyranose dehydrogenase (acceptor) activity"/>
    <property type="evidence" value="ECO:0007669"/>
    <property type="project" value="UniProtKB-EC"/>
</dbReference>
<dbReference type="AlphaFoldDB" id="A0A8H4QGK8"/>
<dbReference type="Pfam" id="PF00732">
    <property type="entry name" value="GMC_oxred_N"/>
    <property type="match status" value="1"/>
</dbReference>
<dbReference type="InterPro" id="IPR007867">
    <property type="entry name" value="GMC_OxRtase_C"/>
</dbReference>
<evidence type="ECO:0000256" key="12">
    <source>
        <dbReference type="ARBA" id="ARBA00034029"/>
    </source>
</evidence>
<comment type="subunit">
    <text evidence="4">Monomer.</text>
</comment>
<evidence type="ECO:0000256" key="17">
    <source>
        <dbReference type="SAM" id="MobiDB-lite"/>
    </source>
</evidence>
<dbReference type="GO" id="GO:0005576">
    <property type="term" value="C:extracellular region"/>
    <property type="evidence" value="ECO:0007669"/>
    <property type="project" value="UniProtKB-SubCell"/>
</dbReference>
<evidence type="ECO:0000313" key="20">
    <source>
        <dbReference type="Proteomes" id="UP000521872"/>
    </source>
</evidence>
<dbReference type="EMBL" id="JAACJL010000059">
    <property type="protein sequence ID" value="KAF4610341.1"/>
    <property type="molecule type" value="Genomic_DNA"/>
</dbReference>
<comment type="catalytic activity">
    <reaction evidence="11">
        <text>pyranose + acceptor = pyranos-2,3-diulose + reduced acceptor.</text>
        <dbReference type="EC" id="1.1.99.29"/>
    </reaction>
</comment>
<comment type="catalytic activity">
    <reaction evidence="13">
        <text>a pyranoside + acceptor = a pyranosid-3-ulose + reduced acceptor.</text>
        <dbReference type="EC" id="1.1.99.29"/>
    </reaction>
</comment>
<dbReference type="Gene3D" id="3.30.560.10">
    <property type="entry name" value="Glucose Oxidase, domain 3"/>
    <property type="match status" value="1"/>
</dbReference>
<dbReference type="InterPro" id="IPR012132">
    <property type="entry name" value="GMC_OxRdtase"/>
</dbReference>
<comment type="catalytic activity">
    <reaction evidence="12">
        <text>pyranose + acceptor = pyranos-3-ulose + reduced acceptor.</text>
        <dbReference type="EC" id="1.1.99.29"/>
    </reaction>
</comment>
<dbReference type="Gene3D" id="3.50.50.60">
    <property type="entry name" value="FAD/NAD(P)-binding domain"/>
    <property type="match status" value="1"/>
</dbReference>